<feature type="transmembrane region" description="Helical" evidence="2">
    <location>
        <begin position="27"/>
        <end position="52"/>
    </location>
</feature>
<evidence type="ECO:0000313" key="4">
    <source>
        <dbReference type="Proteomes" id="UP000198882"/>
    </source>
</evidence>
<keyword evidence="2" id="KW-0472">Membrane</keyword>
<sequence>MSGRRRSLTGSWRDLTDRIASVDPERVAVVLIASGVTLAAGTVLLGGFVPIGGPLTGLLYPIALLLPAIGGAIVIAALWWAWGSAQPTIPTMVTGPPPEAATTRTERQVGRETGWRLDTAARGWYRCQTNDGTAAIHDRLAEGAVRVVSTGRGLEPGAAREAVRSGTWTDDPVAAAFLADDLGQPIPERLRGAVDPGAAHHRRVRRTLEAIDAIETGTRVAGRQEADP</sequence>
<keyword evidence="2" id="KW-0812">Transmembrane</keyword>
<dbReference type="OrthoDB" id="31512at2157"/>
<feature type="transmembrane region" description="Helical" evidence="2">
    <location>
        <begin position="58"/>
        <end position="82"/>
    </location>
</feature>
<dbReference type="Proteomes" id="UP000198882">
    <property type="component" value="Unassembled WGS sequence"/>
</dbReference>
<name>A0A1G8YUT8_9EURY</name>
<dbReference type="RefSeq" id="WP_090305944.1">
    <property type="nucleotide sequence ID" value="NZ_FNFE01000002.1"/>
</dbReference>
<dbReference type="Pfam" id="PF23933">
    <property type="entry name" value="DUF7269"/>
    <property type="match status" value="1"/>
</dbReference>
<feature type="region of interest" description="Disordered" evidence="1">
    <location>
        <begin position="92"/>
        <end position="111"/>
    </location>
</feature>
<reference evidence="4" key="1">
    <citation type="submission" date="2016-10" db="EMBL/GenBank/DDBJ databases">
        <authorList>
            <person name="Varghese N."/>
            <person name="Submissions S."/>
        </authorList>
    </citation>
    <scope>NUCLEOTIDE SEQUENCE [LARGE SCALE GENOMIC DNA]</scope>
    <source>
        <strain evidence="4">B4,CECT 8067,JCM 17497</strain>
    </source>
</reference>
<evidence type="ECO:0000256" key="1">
    <source>
        <dbReference type="SAM" id="MobiDB-lite"/>
    </source>
</evidence>
<protein>
    <submittedName>
        <fullName evidence="3">Uncharacterized protein</fullName>
    </submittedName>
</protein>
<accession>A0A1G8YUT8</accession>
<evidence type="ECO:0000256" key="2">
    <source>
        <dbReference type="SAM" id="Phobius"/>
    </source>
</evidence>
<dbReference type="EMBL" id="FNFE01000002">
    <property type="protein sequence ID" value="SDK06194.1"/>
    <property type="molecule type" value="Genomic_DNA"/>
</dbReference>
<organism evidence="3 4">
    <name type="scientific">Natronorubrum texcoconense</name>
    <dbReference type="NCBI Taxonomy" id="1095776"/>
    <lineage>
        <taxon>Archaea</taxon>
        <taxon>Methanobacteriati</taxon>
        <taxon>Methanobacteriota</taxon>
        <taxon>Stenosarchaea group</taxon>
        <taxon>Halobacteria</taxon>
        <taxon>Halobacteriales</taxon>
        <taxon>Natrialbaceae</taxon>
        <taxon>Natronorubrum</taxon>
    </lineage>
</organism>
<dbReference type="STRING" id="1095776.SAMN04515672_2301"/>
<dbReference type="AlphaFoldDB" id="A0A1G8YUT8"/>
<dbReference type="InterPro" id="IPR055693">
    <property type="entry name" value="DUF7269"/>
</dbReference>
<keyword evidence="4" id="KW-1185">Reference proteome</keyword>
<evidence type="ECO:0000313" key="3">
    <source>
        <dbReference type="EMBL" id="SDK06194.1"/>
    </source>
</evidence>
<gene>
    <name evidence="3" type="ORF">SAMN04515672_2301</name>
</gene>
<proteinExistence type="predicted"/>
<keyword evidence="2" id="KW-1133">Transmembrane helix</keyword>